<proteinExistence type="inferred from homology"/>
<sequence>MNNDILYLIALKHCPNIGDSIIKKLISKFGTAQKAWFSNHSEILTIYNIGKKTIQYIGNESILSQAKKEIQYCNKNQIKIIHLWENDYPSLLKECPDAPVLIYYKGNIKWNIPSLSIVGTRKMTSYGKNFTEDLVECLKDRKINIISGLALGIDSCAHKKSVEMNIPTLGVLAHGLQTIYPPQHQLLAEKMAENGGFLSEFALNIKPERANFIQRNRIIAGLSTITVIIESAYGGGAISTAKFANSYNRDVFALPGKITDTTSQGCNRLIRNLEAQIITRPDDILSLLGENNLKNNQQELFIELTEQETAIVNFLKEKGKTQIDNLALEFNTPTHMLMSILLDLELKNKIIPLPGKYFSIA</sequence>
<dbReference type="Pfam" id="PF02481">
    <property type="entry name" value="DNA_processg_A"/>
    <property type="match status" value="1"/>
</dbReference>
<dbReference type="EMBL" id="PSZM01000001">
    <property type="protein sequence ID" value="PQL95408.1"/>
    <property type="molecule type" value="Genomic_DNA"/>
</dbReference>
<keyword evidence="5" id="KW-1185">Reference proteome</keyword>
<evidence type="ECO:0000313" key="4">
    <source>
        <dbReference type="EMBL" id="PQL95408.1"/>
    </source>
</evidence>
<evidence type="ECO:0000259" key="3">
    <source>
        <dbReference type="Pfam" id="PF17782"/>
    </source>
</evidence>
<dbReference type="InterPro" id="IPR057666">
    <property type="entry name" value="DrpA_SLOG"/>
</dbReference>
<dbReference type="Gene3D" id="3.40.50.450">
    <property type="match status" value="1"/>
</dbReference>
<protein>
    <submittedName>
        <fullName evidence="4">DNA-protecting protein DprA</fullName>
    </submittedName>
</protein>
<evidence type="ECO:0000256" key="1">
    <source>
        <dbReference type="ARBA" id="ARBA00006525"/>
    </source>
</evidence>
<gene>
    <name evidence="4" type="primary">dprA</name>
    <name evidence="4" type="ORF">C4S77_01005</name>
</gene>
<dbReference type="SUPFAM" id="SSF102405">
    <property type="entry name" value="MCP/YpsA-like"/>
    <property type="match status" value="1"/>
</dbReference>
<dbReference type="InterPro" id="IPR041614">
    <property type="entry name" value="DprA_WH"/>
</dbReference>
<evidence type="ECO:0000259" key="2">
    <source>
        <dbReference type="Pfam" id="PF02481"/>
    </source>
</evidence>
<dbReference type="SUPFAM" id="SSF47781">
    <property type="entry name" value="RuvA domain 2-like"/>
    <property type="match status" value="1"/>
</dbReference>
<dbReference type="PANTHER" id="PTHR43022">
    <property type="entry name" value="PROTEIN SMF"/>
    <property type="match status" value="1"/>
</dbReference>
<organism evidence="4 5">
    <name type="scientific">Apibacter adventoris</name>
    <dbReference type="NCBI Taxonomy" id="1679466"/>
    <lineage>
        <taxon>Bacteria</taxon>
        <taxon>Pseudomonadati</taxon>
        <taxon>Bacteroidota</taxon>
        <taxon>Flavobacteriia</taxon>
        <taxon>Flavobacteriales</taxon>
        <taxon>Weeksellaceae</taxon>
        <taxon>Apibacter</taxon>
    </lineage>
</organism>
<name>A0A2S8AGI4_9FLAO</name>
<dbReference type="NCBIfam" id="TIGR00732">
    <property type="entry name" value="dprA"/>
    <property type="match status" value="1"/>
</dbReference>
<dbReference type="InterPro" id="IPR036388">
    <property type="entry name" value="WH-like_DNA-bd_sf"/>
</dbReference>
<dbReference type="Proteomes" id="UP000238042">
    <property type="component" value="Unassembled WGS sequence"/>
</dbReference>
<comment type="caution">
    <text evidence="4">The sequence shown here is derived from an EMBL/GenBank/DDBJ whole genome shotgun (WGS) entry which is preliminary data.</text>
</comment>
<dbReference type="AlphaFoldDB" id="A0A2S8AGI4"/>
<dbReference type="GO" id="GO:0009294">
    <property type="term" value="P:DNA-mediated transformation"/>
    <property type="evidence" value="ECO:0007669"/>
    <property type="project" value="InterPro"/>
</dbReference>
<dbReference type="Gene3D" id="1.10.10.10">
    <property type="entry name" value="Winged helix-like DNA-binding domain superfamily/Winged helix DNA-binding domain"/>
    <property type="match status" value="1"/>
</dbReference>
<dbReference type="Pfam" id="PF17782">
    <property type="entry name" value="WHD_DprA"/>
    <property type="match status" value="1"/>
</dbReference>
<reference evidence="4 5" key="1">
    <citation type="submission" date="2018-02" db="EMBL/GenBank/DDBJ databases">
        <title>Genome sequences of Apibacter spp., gut symbionts of Asian honey bees.</title>
        <authorList>
            <person name="Kwong W.K."/>
            <person name="Steele M.I."/>
            <person name="Moran N.A."/>
        </authorList>
    </citation>
    <scope>NUCLEOTIDE SEQUENCE [LARGE SCALE GENOMIC DNA]</scope>
    <source>
        <strain evidence="5">wkB301</strain>
    </source>
</reference>
<feature type="domain" description="DprA winged helix" evidence="3">
    <location>
        <begin position="303"/>
        <end position="356"/>
    </location>
</feature>
<dbReference type="OrthoDB" id="9785707at2"/>
<dbReference type="RefSeq" id="WP_105245394.1">
    <property type="nucleotide sequence ID" value="NZ_PSZM01000001.1"/>
</dbReference>
<evidence type="ECO:0000313" key="5">
    <source>
        <dbReference type="Proteomes" id="UP000238042"/>
    </source>
</evidence>
<dbReference type="InterPro" id="IPR003488">
    <property type="entry name" value="DprA"/>
</dbReference>
<dbReference type="PANTHER" id="PTHR43022:SF1">
    <property type="entry name" value="PROTEIN SMF"/>
    <property type="match status" value="1"/>
</dbReference>
<accession>A0A2S8AGI4</accession>
<dbReference type="InterPro" id="IPR010994">
    <property type="entry name" value="RuvA_2-like"/>
</dbReference>
<comment type="similarity">
    <text evidence="1">Belongs to the DprA/Smf family.</text>
</comment>
<feature type="domain" description="Smf/DprA SLOG" evidence="2">
    <location>
        <begin position="80"/>
        <end position="288"/>
    </location>
</feature>